<dbReference type="InterPro" id="IPR036047">
    <property type="entry name" value="F-box-like_dom_sf"/>
</dbReference>
<comment type="caution">
    <text evidence="3">The sequence shown here is derived from an EMBL/GenBank/DDBJ whole genome shotgun (WGS) entry which is preliminary data.</text>
</comment>
<evidence type="ECO:0000313" key="4">
    <source>
        <dbReference type="Proteomes" id="UP000606274"/>
    </source>
</evidence>
<evidence type="ECO:0000256" key="1">
    <source>
        <dbReference type="PROSITE-ProRule" id="PRU00221"/>
    </source>
</evidence>
<dbReference type="SUPFAM" id="SSF50978">
    <property type="entry name" value="WD40 repeat-like"/>
    <property type="match status" value="1"/>
</dbReference>
<dbReference type="SMART" id="SM00320">
    <property type="entry name" value="WD40"/>
    <property type="match status" value="5"/>
</dbReference>
<keyword evidence="4" id="KW-1185">Reference proteome</keyword>
<feature type="domain" description="F-box" evidence="2">
    <location>
        <begin position="1"/>
        <end position="46"/>
    </location>
</feature>
<dbReference type="SUPFAM" id="SSF81383">
    <property type="entry name" value="F-box domain"/>
    <property type="match status" value="1"/>
</dbReference>
<dbReference type="PROSITE" id="PS50181">
    <property type="entry name" value="FBOX"/>
    <property type="match status" value="1"/>
</dbReference>
<dbReference type="FunFam" id="2.130.10.10:FF:000376">
    <property type="entry name" value="F-box and WD repeat domain containing 4"/>
    <property type="match status" value="1"/>
</dbReference>
<dbReference type="PROSITE" id="PS50082">
    <property type="entry name" value="WD_REPEATS_2"/>
    <property type="match status" value="1"/>
</dbReference>
<dbReference type="InterPro" id="IPR015943">
    <property type="entry name" value="WD40/YVTN_repeat-like_dom_sf"/>
</dbReference>
<keyword evidence="1" id="KW-0853">WD repeat</keyword>
<dbReference type="InterPro" id="IPR052301">
    <property type="entry name" value="SCF_F-box/WD-repeat"/>
</dbReference>
<accession>A0A8T0BY27</accession>
<dbReference type="Gene3D" id="1.20.1280.50">
    <property type="match status" value="1"/>
</dbReference>
<gene>
    <name evidence="3" type="ORF">HF521_009279</name>
</gene>
<dbReference type="Pfam" id="PF12937">
    <property type="entry name" value="F-box-like"/>
    <property type="match status" value="1"/>
</dbReference>
<protein>
    <recommendedName>
        <fullName evidence="2">F-box domain-containing protein</fullName>
    </recommendedName>
</protein>
<dbReference type="Pfam" id="PF00400">
    <property type="entry name" value="WD40"/>
    <property type="match status" value="2"/>
</dbReference>
<proteinExistence type="predicted"/>
<dbReference type="InterPro" id="IPR036322">
    <property type="entry name" value="WD40_repeat_dom_sf"/>
</dbReference>
<dbReference type="Gene3D" id="2.130.10.10">
    <property type="entry name" value="YVTN repeat-like/Quinoprotein amine dehydrogenase"/>
    <property type="match status" value="1"/>
</dbReference>
<dbReference type="GO" id="GO:0031146">
    <property type="term" value="P:SCF-dependent proteasomal ubiquitin-dependent protein catabolic process"/>
    <property type="evidence" value="ECO:0007669"/>
    <property type="project" value="TreeGrafter"/>
</dbReference>
<organism evidence="3 4">
    <name type="scientific">Silurus meridionalis</name>
    <name type="common">Southern catfish</name>
    <name type="synonym">Silurus soldatovi meridionalis</name>
    <dbReference type="NCBI Taxonomy" id="175797"/>
    <lineage>
        <taxon>Eukaryota</taxon>
        <taxon>Metazoa</taxon>
        <taxon>Chordata</taxon>
        <taxon>Craniata</taxon>
        <taxon>Vertebrata</taxon>
        <taxon>Euteleostomi</taxon>
        <taxon>Actinopterygii</taxon>
        <taxon>Neopterygii</taxon>
        <taxon>Teleostei</taxon>
        <taxon>Ostariophysi</taxon>
        <taxon>Siluriformes</taxon>
        <taxon>Siluridae</taxon>
        <taxon>Silurus</taxon>
    </lineage>
</organism>
<name>A0A8T0BY27_SILME</name>
<dbReference type="InterPro" id="IPR001680">
    <property type="entry name" value="WD40_rpt"/>
</dbReference>
<dbReference type="EMBL" id="JABFDY010000002">
    <property type="protein sequence ID" value="KAF7710407.1"/>
    <property type="molecule type" value="Genomic_DNA"/>
</dbReference>
<sequence length="428" mass="49178">MLFFQLPEDVLYLILSYLDYKSLCRLSQVCRRSHQFTVRDVVWRRIARHFINTGMTREGIDIYPAIALKDRVKISQNWSHGVCRYNVLLKWKINLLPWLQLDGDVLYLSQAADIGVYDLRGSERGFQHNRVDVFTGHEEDVCRFALTDAHLVSAGGDGKITVHYKSRDYSVEYYGHNQEVNCIDCRGELIISGSRDKTAKMWSLNSDQLGKCLHTIRTYDRVWSVAISPSLCTFVTGTACCENYAPLRIWDTERCDLVTCLGTNFRRGAGVLDIVYESPFQLLTCGYDTFIRYWDLRVCSRKSVMEWEEPHDNALYCIKTDNNYMVASGSSYYGVVRLWDKRQTRCLQMFQLASNTSSPVYSLCFNATHLYAASTLHYTHWTLELQGPGPRDKTAHLHLSLSLSLSLALSLTLSLSLTLTHSYMCLDF</sequence>
<dbReference type="Proteomes" id="UP000606274">
    <property type="component" value="Unassembled WGS sequence"/>
</dbReference>
<dbReference type="FunFam" id="2.130.10.10:FF:000327">
    <property type="entry name" value="F-box/WD repeat-containing protein 4 isoform X1"/>
    <property type="match status" value="1"/>
</dbReference>
<dbReference type="AlphaFoldDB" id="A0A8T0BY27"/>
<evidence type="ECO:0000259" key="2">
    <source>
        <dbReference type="PROSITE" id="PS50181"/>
    </source>
</evidence>
<dbReference type="PANTHER" id="PTHR14381">
    <property type="entry name" value="DACTYLIN"/>
    <property type="match status" value="1"/>
</dbReference>
<dbReference type="CDD" id="cd20090">
    <property type="entry name" value="F-box_FBXW4"/>
    <property type="match status" value="1"/>
</dbReference>
<reference evidence="3" key="1">
    <citation type="submission" date="2020-08" db="EMBL/GenBank/DDBJ databases">
        <title>Chromosome-level assembly of Southern catfish (Silurus meridionalis) provides insights into visual adaptation to the nocturnal and benthic lifestyles.</title>
        <authorList>
            <person name="Zhang Y."/>
            <person name="Wang D."/>
            <person name="Peng Z."/>
        </authorList>
    </citation>
    <scope>NUCLEOTIDE SEQUENCE</scope>
    <source>
        <strain evidence="3">SWU-2019-XX</strain>
        <tissue evidence="3">Muscle</tissue>
    </source>
</reference>
<dbReference type="SMART" id="SM00256">
    <property type="entry name" value="FBOX"/>
    <property type="match status" value="1"/>
</dbReference>
<evidence type="ECO:0000313" key="3">
    <source>
        <dbReference type="EMBL" id="KAF7710407.1"/>
    </source>
</evidence>
<dbReference type="InterPro" id="IPR001810">
    <property type="entry name" value="F-box_dom"/>
</dbReference>
<dbReference type="GO" id="GO:0019005">
    <property type="term" value="C:SCF ubiquitin ligase complex"/>
    <property type="evidence" value="ECO:0007669"/>
    <property type="project" value="TreeGrafter"/>
</dbReference>
<feature type="repeat" description="WD" evidence="1">
    <location>
        <begin position="173"/>
        <end position="206"/>
    </location>
</feature>
<dbReference type="PANTHER" id="PTHR14381:SF1">
    <property type="entry name" value="F-BOX_WD REPEAT-CONTAINING PROTEIN 4"/>
    <property type="match status" value="1"/>
</dbReference>